<name>A0ABQ3BE80_9GAMM</name>
<dbReference type="InterPro" id="IPR050640">
    <property type="entry name" value="Bact_2-comp_sensor_kinase"/>
</dbReference>
<protein>
    <submittedName>
        <fullName evidence="3">Alginate biosynthesis protein AlgZ/FimS</fullName>
    </submittedName>
</protein>
<evidence type="ECO:0000256" key="1">
    <source>
        <dbReference type="SAM" id="Phobius"/>
    </source>
</evidence>
<feature type="domain" description="Signal transduction histidine kinase internal region" evidence="2">
    <location>
        <begin position="163"/>
        <end position="240"/>
    </location>
</feature>
<gene>
    <name evidence="3" type="primary">algZ</name>
    <name evidence="3" type="ORF">GCM10011613_33890</name>
</gene>
<keyword evidence="4" id="KW-1185">Reference proteome</keyword>
<dbReference type="SUPFAM" id="SSF55874">
    <property type="entry name" value="ATPase domain of HSP90 chaperone/DNA topoisomerase II/histidine kinase"/>
    <property type="match status" value="1"/>
</dbReference>
<evidence type="ECO:0000313" key="4">
    <source>
        <dbReference type="Proteomes" id="UP000619761"/>
    </source>
</evidence>
<dbReference type="Gene3D" id="3.30.565.10">
    <property type="entry name" value="Histidine kinase-like ATPase, C-terminal domain"/>
    <property type="match status" value="1"/>
</dbReference>
<dbReference type="Pfam" id="PF06580">
    <property type="entry name" value="His_kinase"/>
    <property type="match status" value="1"/>
</dbReference>
<feature type="transmembrane region" description="Helical" evidence="1">
    <location>
        <begin position="128"/>
        <end position="148"/>
    </location>
</feature>
<dbReference type="EMBL" id="BMYZ01000004">
    <property type="protein sequence ID" value="GGY86077.1"/>
    <property type="molecule type" value="Genomic_DNA"/>
</dbReference>
<keyword evidence="1" id="KW-0812">Transmembrane</keyword>
<dbReference type="InterPro" id="IPR010559">
    <property type="entry name" value="Sig_transdc_His_kin_internal"/>
</dbReference>
<accession>A0ABQ3BE80</accession>
<organism evidence="3 4">
    <name type="scientific">Cellvibrio zantedeschiae</name>
    <dbReference type="NCBI Taxonomy" id="1237077"/>
    <lineage>
        <taxon>Bacteria</taxon>
        <taxon>Pseudomonadati</taxon>
        <taxon>Pseudomonadota</taxon>
        <taxon>Gammaproteobacteria</taxon>
        <taxon>Cellvibrionales</taxon>
        <taxon>Cellvibrionaceae</taxon>
        <taxon>Cellvibrio</taxon>
    </lineage>
</organism>
<feature type="transmembrane region" description="Helical" evidence="1">
    <location>
        <begin position="23"/>
        <end position="46"/>
    </location>
</feature>
<dbReference type="Proteomes" id="UP000619761">
    <property type="component" value="Unassembled WGS sequence"/>
</dbReference>
<keyword evidence="1" id="KW-0472">Membrane</keyword>
<reference evidence="4" key="1">
    <citation type="journal article" date="2019" name="Int. J. Syst. Evol. Microbiol.">
        <title>The Global Catalogue of Microorganisms (GCM) 10K type strain sequencing project: providing services to taxonomists for standard genome sequencing and annotation.</title>
        <authorList>
            <consortium name="The Broad Institute Genomics Platform"/>
            <consortium name="The Broad Institute Genome Sequencing Center for Infectious Disease"/>
            <person name="Wu L."/>
            <person name="Ma J."/>
        </authorList>
    </citation>
    <scope>NUCLEOTIDE SEQUENCE [LARGE SCALE GENOMIC DNA]</scope>
    <source>
        <strain evidence="4">KCTC 32239</strain>
    </source>
</reference>
<dbReference type="PANTHER" id="PTHR34220">
    <property type="entry name" value="SENSOR HISTIDINE KINASE YPDA"/>
    <property type="match status" value="1"/>
</dbReference>
<dbReference type="RefSeq" id="WP_189420792.1">
    <property type="nucleotide sequence ID" value="NZ_BMYZ01000004.1"/>
</dbReference>
<sequence length="359" mass="40557">MTKTKNKGANGDFLPNLCNPQSVLLLVLVAELIALLLTLNASFLPLFSWDSLALYSFQIQWISLISALAICRMRPWLRTWTPVQAGLASYGVVIITTLIMSVVGQYLLQGFATGMYSRGQSFRLDGWQLFNNLITSAILAGITLRYLYLQQQLRNQQQAELHARIQALQSRIRPHFLFNSMNSIASLISSDPELAERVIEDLAELFRASLAEPTLIPLEREIILCRRYLEIEQLRLGNRLTVDWQVQIQSDDIKIPSLMLQPLVENAIFHGIEPMPKGGTVCIKISQAKNQLMIAITNPYPLAKKAPPQAQTPSQDRHNRMALDNIRHRLQVHYGNTARLSSSEEQGVFTTYIFCPLSK</sequence>
<evidence type="ECO:0000259" key="2">
    <source>
        <dbReference type="Pfam" id="PF06580"/>
    </source>
</evidence>
<dbReference type="InterPro" id="IPR036890">
    <property type="entry name" value="HATPase_C_sf"/>
</dbReference>
<evidence type="ECO:0000313" key="3">
    <source>
        <dbReference type="EMBL" id="GGY86077.1"/>
    </source>
</evidence>
<feature type="transmembrane region" description="Helical" evidence="1">
    <location>
        <begin position="52"/>
        <end position="71"/>
    </location>
</feature>
<feature type="transmembrane region" description="Helical" evidence="1">
    <location>
        <begin position="83"/>
        <end position="108"/>
    </location>
</feature>
<comment type="caution">
    <text evidence="3">The sequence shown here is derived from an EMBL/GenBank/DDBJ whole genome shotgun (WGS) entry which is preliminary data.</text>
</comment>
<proteinExistence type="predicted"/>
<keyword evidence="1" id="KW-1133">Transmembrane helix</keyword>
<dbReference type="PANTHER" id="PTHR34220:SF7">
    <property type="entry name" value="SENSOR HISTIDINE KINASE YPDA"/>
    <property type="match status" value="1"/>
</dbReference>